<sequence length="80" mass="8381">MASGSHSGVLVRRGGTVTHTASACVPGCTPERQPTHGGGRDGAGTLSPAEVDVGLYYVRQRADPQYTAHRPFDEDVLTVC</sequence>
<reference evidence="2" key="1">
    <citation type="submission" date="2020-06" db="EMBL/GenBank/DDBJ databases">
        <title>Comparative genome analysis of Ralstonia solanacearum.</title>
        <authorList>
            <person name="Iiyama K."/>
            <person name="Kodama S."/>
            <person name="Furuya N."/>
        </authorList>
    </citation>
    <scope>NUCLEOTIDE SEQUENCE</scope>
    <source>
        <strain evidence="2">MAFF 211472</strain>
    </source>
</reference>
<dbReference type="EMBL" id="LC557099">
    <property type="protein sequence ID" value="BCI56250.1"/>
    <property type="molecule type" value="Genomic_DNA"/>
</dbReference>
<dbReference type="AlphaFoldDB" id="A0A8D5EQV1"/>
<name>A0A8D5EQV1_RALSL</name>
<organism evidence="2">
    <name type="scientific">Ralstonia solanacearum</name>
    <name type="common">Pseudomonas solanacearum</name>
    <dbReference type="NCBI Taxonomy" id="305"/>
    <lineage>
        <taxon>Bacteria</taxon>
        <taxon>Pseudomonadati</taxon>
        <taxon>Pseudomonadota</taxon>
        <taxon>Betaproteobacteria</taxon>
        <taxon>Burkholderiales</taxon>
        <taxon>Burkholderiaceae</taxon>
        <taxon>Ralstonia</taxon>
        <taxon>Ralstonia solanacearum species complex</taxon>
    </lineage>
</organism>
<accession>A0A8D5EQV1</accession>
<protein>
    <submittedName>
        <fullName evidence="2">Uncharacterized protein</fullName>
    </submittedName>
</protein>
<evidence type="ECO:0000313" key="2">
    <source>
        <dbReference type="EMBL" id="BCI56250.1"/>
    </source>
</evidence>
<evidence type="ECO:0000256" key="1">
    <source>
        <dbReference type="SAM" id="MobiDB-lite"/>
    </source>
</evidence>
<proteinExistence type="predicted"/>
<feature type="region of interest" description="Disordered" evidence="1">
    <location>
        <begin position="25"/>
        <end position="46"/>
    </location>
</feature>